<dbReference type="RefSeq" id="WP_127200291.1">
    <property type="nucleotide sequence ID" value="NZ_RZNX01000008.1"/>
</dbReference>
<evidence type="ECO:0000313" key="3">
    <source>
        <dbReference type="Proteomes" id="UP000272464"/>
    </source>
</evidence>
<evidence type="ECO:0000313" key="2">
    <source>
        <dbReference type="EMBL" id="RUT28943.1"/>
    </source>
</evidence>
<sequence length="165" mass="18620">MSLIWQLSVAVIALAFVALVIFLIKTLKAAENSLDKTSQTLQEVQKTIDELTYEVKEVLRHANGITEDVQYKMKQIDPVIETVKNVGEILNEVTLSAKQVSTALIERFKKPTEVRVSTKDAARAALQTPSEKTVQSYEATYSKKNSANWMKWIDLAAGAWHKFRH</sequence>
<dbReference type="OrthoDB" id="22069at2"/>
<dbReference type="PANTHER" id="PTHR40070">
    <property type="entry name" value="UPF0478 PROTEIN YTXG"/>
    <property type="match status" value="1"/>
</dbReference>
<dbReference type="EMBL" id="RZNX01000008">
    <property type="protein sequence ID" value="RUT28943.1"/>
    <property type="molecule type" value="Genomic_DNA"/>
</dbReference>
<keyword evidence="3" id="KW-1185">Reference proteome</keyword>
<name>A0A3S1D797_9BACL</name>
<accession>A0A3S1D797</accession>
<proteinExistence type="predicted"/>
<dbReference type="PANTHER" id="PTHR40070:SF1">
    <property type="entry name" value="UPF0478 PROTEIN YTXG"/>
    <property type="match status" value="1"/>
</dbReference>
<organism evidence="2 3">
    <name type="scientific">Paenibacillus zeisoli</name>
    <dbReference type="NCBI Taxonomy" id="2496267"/>
    <lineage>
        <taxon>Bacteria</taxon>
        <taxon>Bacillati</taxon>
        <taxon>Bacillota</taxon>
        <taxon>Bacilli</taxon>
        <taxon>Bacillales</taxon>
        <taxon>Paenibacillaceae</taxon>
        <taxon>Paenibacillus</taxon>
    </lineage>
</organism>
<dbReference type="InterPro" id="IPR009293">
    <property type="entry name" value="UPF0478"/>
</dbReference>
<dbReference type="Pfam" id="PF06103">
    <property type="entry name" value="DUF948"/>
    <property type="match status" value="1"/>
</dbReference>
<keyword evidence="1" id="KW-0175">Coiled coil</keyword>
<reference evidence="2 3" key="1">
    <citation type="submission" date="2018-12" db="EMBL/GenBank/DDBJ databases">
        <authorList>
            <person name="Sun L."/>
            <person name="Chen Z."/>
        </authorList>
    </citation>
    <scope>NUCLEOTIDE SEQUENCE [LARGE SCALE GENOMIC DNA]</scope>
    <source>
        <strain evidence="2 3">3-5-3</strain>
    </source>
</reference>
<dbReference type="SUPFAM" id="SSF58104">
    <property type="entry name" value="Methyl-accepting chemotaxis protein (MCP) signaling domain"/>
    <property type="match status" value="1"/>
</dbReference>
<dbReference type="AlphaFoldDB" id="A0A3S1D797"/>
<gene>
    <name evidence="2" type="ORF">EJP77_16180</name>
</gene>
<dbReference type="Proteomes" id="UP000272464">
    <property type="component" value="Unassembled WGS sequence"/>
</dbReference>
<comment type="caution">
    <text evidence="2">The sequence shown here is derived from an EMBL/GenBank/DDBJ whole genome shotgun (WGS) entry which is preliminary data.</text>
</comment>
<protein>
    <submittedName>
        <fullName evidence="2">DUF948 domain-containing protein</fullName>
    </submittedName>
</protein>
<feature type="coiled-coil region" evidence="1">
    <location>
        <begin position="27"/>
        <end position="61"/>
    </location>
</feature>
<evidence type="ECO:0000256" key="1">
    <source>
        <dbReference type="SAM" id="Coils"/>
    </source>
</evidence>